<feature type="binding site" description="type 1 copper site" evidence="10">
    <location>
        <position position="283"/>
    </location>
    <ligand>
        <name>Cu cation</name>
        <dbReference type="ChEBI" id="CHEBI:23378"/>
        <label>1</label>
    </ligand>
</feature>
<accession>A0A161J7D3</accession>
<evidence type="ECO:0000256" key="6">
    <source>
        <dbReference type="ARBA" id="ARBA00022737"/>
    </source>
</evidence>
<feature type="domain" description="Plastocyanin-like" evidence="12">
    <location>
        <begin position="184"/>
        <end position="291"/>
    </location>
</feature>
<feature type="binding site" description="type 1 copper site" evidence="10">
    <location>
        <position position="426"/>
    </location>
    <ligand>
        <name>Cu cation</name>
        <dbReference type="ChEBI" id="CHEBI:23378"/>
        <label>1</label>
    </ligand>
</feature>
<dbReference type="GO" id="GO:0005507">
    <property type="term" value="F:copper ion binding"/>
    <property type="evidence" value="ECO:0007669"/>
    <property type="project" value="InterPro"/>
</dbReference>
<keyword evidence="5 10" id="KW-0479">Metal-binding</keyword>
<keyword evidence="14" id="KW-1185">Reference proteome</keyword>
<protein>
    <recommendedName>
        <fullName evidence="4 11">Copper-containing nitrite reductase</fullName>
        <ecNumber evidence="3 11">1.7.2.1</ecNumber>
    </recommendedName>
</protein>
<name>A0A161J7D3_9GAMM</name>
<dbReference type="PANTHER" id="PTHR11709">
    <property type="entry name" value="MULTI-COPPER OXIDASE"/>
    <property type="match status" value="1"/>
</dbReference>
<feature type="binding site" description="type 1 copper site" evidence="10">
    <location>
        <position position="270"/>
    </location>
    <ligand>
        <name>Cu cation</name>
        <dbReference type="ChEBI" id="CHEBI:23378"/>
        <label>1</label>
    </ligand>
</feature>
<evidence type="ECO:0000256" key="8">
    <source>
        <dbReference type="ARBA" id="ARBA00023008"/>
    </source>
</evidence>
<feature type="binding site" description="type 1 copper site" evidence="10">
    <location>
        <position position="278"/>
    </location>
    <ligand>
        <name>Cu cation</name>
        <dbReference type="ChEBI" id="CHEBI:23378"/>
        <label>1</label>
    </ligand>
</feature>
<dbReference type="RefSeq" id="WP_063671613.1">
    <property type="nucleotide sequence ID" value="NZ_CP014841.1"/>
</dbReference>
<evidence type="ECO:0000256" key="11">
    <source>
        <dbReference type="RuleBase" id="RU365025"/>
    </source>
</evidence>
<dbReference type="GO" id="GO:0050421">
    <property type="term" value="F:nitrite reductase (NO-forming) activity"/>
    <property type="evidence" value="ECO:0007669"/>
    <property type="project" value="UniProtKB-EC"/>
</dbReference>
<evidence type="ECO:0000256" key="5">
    <source>
        <dbReference type="ARBA" id="ARBA00022723"/>
    </source>
</evidence>
<evidence type="ECO:0000256" key="4">
    <source>
        <dbReference type="ARBA" id="ARBA00017290"/>
    </source>
</evidence>
<evidence type="ECO:0000256" key="1">
    <source>
        <dbReference type="ARBA" id="ARBA00010609"/>
    </source>
</evidence>
<feature type="binding site" description="type 1 copper site" evidence="10">
    <location>
        <position position="234"/>
    </location>
    <ligand>
        <name>Cu cation</name>
        <dbReference type="ChEBI" id="CHEBI:23378"/>
        <label>1</label>
    </ligand>
</feature>
<gene>
    <name evidence="13" type="ORF">ATSB10_14550</name>
</gene>
<dbReference type="AlphaFoldDB" id="A0A161J7D3"/>
<dbReference type="PROSITE" id="PS00079">
    <property type="entry name" value="MULTICOPPER_OXIDASE1"/>
    <property type="match status" value="1"/>
</dbReference>
<dbReference type="InterPro" id="IPR008972">
    <property type="entry name" value="Cupredoxin"/>
</dbReference>
<sequence length="454" mass="48516">MNIRHMFLPVFALALAWAGHANATTSNLQSPAEYTPTVTFTLKTDVGSFGMGFRGVGGAIDGQLNPTLKVPAGAIVQINLIDGDGSMHNIRLPDFNVLSNDVVGKDASTAVVFRADHDGNFDYFCNIPGHRAAGMDGKLVVGKAEAAPKATAADISRAPDDLPAPVGDRAPKHLQFNLTTEEVTGQLANGTTFTYWTFNGKVPGPMLRARVGDTVTVSLHNDAHSLMNHSVDMHAVTGPGGGAAVMQVPPGQTRSFTFKALKPGLYVYHCATPMVAQHIANGMYGMVLVEPAGGLPKVAHEFYMMQGEIYTTEPFNTHGHLQFDVNKLLAEQPTYMVFNGAVGALTTDHPLKARVGDTIRIYFGVGGPNKTSSFHLIGEMFDDAWAWGALANRPEHDVQTIPVPPGGAVVTDVHFEEPGKYILVDHALSRLEKGLAGWVEVTGPKDPSIFRAGN</sequence>
<feature type="chain" id="PRO_5015218566" description="Copper-containing nitrite reductase" evidence="11">
    <location>
        <begin position="24"/>
        <end position="454"/>
    </location>
</feature>
<dbReference type="OrthoDB" id="5290932at2"/>
<dbReference type="InterPro" id="IPR001287">
    <property type="entry name" value="NO2-reductase_Cu"/>
</dbReference>
<evidence type="ECO:0000256" key="7">
    <source>
        <dbReference type="ARBA" id="ARBA00023002"/>
    </source>
</evidence>
<evidence type="ECO:0000256" key="2">
    <source>
        <dbReference type="ARBA" id="ARBA00011233"/>
    </source>
</evidence>
<dbReference type="PRINTS" id="PR00695">
    <property type="entry name" value="CUNO2RDTASE"/>
</dbReference>
<dbReference type="InterPro" id="IPR011707">
    <property type="entry name" value="Cu-oxidase-like_N"/>
</dbReference>
<organism evidence="13 14">
    <name type="scientific">Dyella thiooxydans</name>
    <dbReference type="NCBI Taxonomy" id="445710"/>
    <lineage>
        <taxon>Bacteria</taxon>
        <taxon>Pseudomonadati</taxon>
        <taxon>Pseudomonadota</taxon>
        <taxon>Gammaproteobacteria</taxon>
        <taxon>Lysobacterales</taxon>
        <taxon>Rhodanobacteraceae</taxon>
        <taxon>Dyella</taxon>
    </lineage>
</organism>
<keyword evidence="6" id="KW-0677">Repeat</keyword>
<reference evidence="13 14" key="1">
    <citation type="submission" date="2016-02" db="EMBL/GenBank/DDBJ databases">
        <title>Complete genome sequencing and analysis of ATSB10, Dyella thiooxydans isolated from rhizosphere soil of sunflower (Helianthus annuus L.).</title>
        <authorList>
            <person name="Lee Y."/>
            <person name="Hwangbo K."/>
            <person name="Chung H."/>
            <person name="Yoo J."/>
            <person name="Kim K.Y."/>
            <person name="Sa T.M."/>
            <person name="Um Y."/>
            <person name="Madhaiyan M."/>
        </authorList>
    </citation>
    <scope>NUCLEOTIDE SEQUENCE [LARGE SCALE GENOMIC DNA]</scope>
    <source>
        <strain evidence="13 14">ATSB10</strain>
    </source>
</reference>
<feature type="binding site" description="type 1 copper site" evidence="10">
    <location>
        <position position="269"/>
    </location>
    <ligand>
        <name>Cu cation</name>
        <dbReference type="ChEBI" id="CHEBI:23378"/>
        <label>1</label>
    </ligand>
</feature>
<dbReference type="CDD" id="cd00920">
    <property type="entry name" value="Cupredoxin"/>
    <property type="match status" value="1"/>
</dbReference>
<dbReference type="KEGG" id="dtx:ATSB10_14550"/>
<evidence type="ECO:0000256" key="10">
    <source>
        <dbReference type="PIRSR" id="PIRSR601287-1"/>
    </source>
</evidence>
<evidence type="ECO:0000313" key="14">
    <source>
        <dbReference type="Proteomes" id="UP000077255"/>
    </source>
</evidence>
<keyword evidence="8 10" id="KW-0186">Copper</keyword>
<dbReference type="InterPro" id="IPR045087">
    <property type="entry name" value="Cu-oxidase_fam"/>
</dbReference>
<dbReference type="Proteomes" id="UP000077255">
    <property type="component" value="Chromosome"/>
</dbReference>
<evidence type="ECO:0000313" key="13">
    <source>
        <dbReference type="EMBL" id="AND68909.1"/>
    </source>
</evidence>
<dbReference type="PANTHER" id="PTHR11709:SF394">
    <property type="entry name" value="FI03373P-RELATED"/>
    <property type="match status" value="1"/>
</dbReference>
<dbReference type="CDD" id="cd04208">
    <property type="entry name" value="CuRO_2_CuNIR"/>
    <property type="match status" value="1"/>
</dbReference>
<proteinExistence type="inferred from homology"/>
<feature type="binding site" description="type 1 copper site" evidence="10">
    <location>
        <position position="229"/>
    </location>
    <ligand>
        <name>Cu cation</name>
        <dbReference type="ChEBI" id="CHEBI:23378"/>
        <label>1</label>
    </ligand>
</feature>
<dbReference type="EC" id="1.7.2.1" evidence="3 11"/>
<dbReference type="InterPro" id="IPR033138">
    <property type="entry name" value="Cu_oxidase_CS"/>
</dbReference>
<comment type="subunit">
    <text evidence="2 11">Homotrimer.</text>
</comment>
<dbReference type="CDD" id="cd11020">
    <property type="entry name" value="CuRO_1_CuNIR"/>
    <property type="match status" value="1"/>
</dbReference>
<comment type="catalytic activity">
    <reaction evidence="9 11">
        <text>nitric oxide + Fe(III)-[cytochrome c] + H2O = Fe(II)-[cytochrome c] + nitrite + 2 H(+)</text>
        <dbReference type="Rhea" id="RHEA:15233"/>
        <dbReference type="Rhea" id="RHEA-COMP:10350"/>
        <dbReference type="Rhea" id="RHEA-COMP:14399"/>
        <dbReference type="ChEBI" id="CHEBI:15377"/>
        <dbReference type="ChEBI" id="CHEBI:15378"/>
        <dbReference type="ChEBI" id="CHEBI:16301"/>
        <dbReference type="ChEBI" id="CHEBI:16480"/>
        <dbReference type="ChEBI" id="CHEBI:29033"/>
        <dbReference type="ChEBI" id="CHEBI:29034"/>
        <dbReference type="EC" id="1.7.2.1"/>
    </reaction>
</comment>
<dbReference type="NCBIfam" id="TIGR02376">
    <property type="entry name" value="Cu_nitrite_red"/>
    <property type="match status" value="1"/>
</dbReference>
<comment type="cofactor">
    <cofactor evidence="11">
        <name>Cu(2+)</name>
        <dbReference type="ChEBI" id="CHEBI:29036"/>
    </cofactor>
    <text evidence="11">Binds 1 Cu(+) ion.</text>
</comment>
<keyword evidence="7 11" id="KW-0560">Oxidoreductase</keyword>
<dbReference type="FunFam" id="2.60.40.420:FF:000093">
    <property type="entry name" value="Copper-containing nitrite reductase"/>
    <property type="match status" value="1"/>
</dbReference>
<evidence type="ECO:0000256" key="3">
    <source>
        <dbReference type="ARBA" id="ARBA00011882"/>
    </source>
</evidence>
<keyword evidence="11" id="KW-0732">Signal</keyword>
<dbReference type="SUPFAM" id="SSF49503">
    <property type="entry name" value="Cupredoxins"/>
    <property type="match status" value="3"/>
</dbReference>
<dbReference type="Gene3D" id="2.60.40.420">
    <property type="entry name" value="Cupredoxins - blue copper proteins"/>
    <property type="match status" value="3"/>
</dbReference>
<dbReference type="Pfam" id="PF07732">
    <property type="entry name" value="Cu-oxidase_3"/>
    <property type="match status" value="1"/>
</dbReference>
<feature type="signal peptide" evidence="11">
    <location>
        <begin position="1"/>
        <end position="23"/>
    </location>
</feature>
<dbReference type="EMBL" id="CP014841">
    <property type="protein sequence ID" value="AND68909.1"/>
    <property type="molecule type" value="Genomic_DNA"/>
</dbReference>
<evidence type="ECO:0000259" key="12">
    <source>
        <dbReference type="Pfam" id="PF07732"/>
    </source>
</evidence>
<evidence type="ECO:0000256" key="9">
    <source>
        <dbReference type="ARBA" id="ARBA00049340"/>
    </source>
</evidence>
<dbReference type="STRING" id="445710.ATSB10_14550"/>
<dbReference type="PATRIC" id="fig|445710.3.peg.1450"/>
<comment type="cofactor">
    <cofactor evidence="11">
        <name>Cu(+)</name>
        <dbReference type="ChEBI" id="CHEBI:49552"/>
    </cofactor>
    <text evidence="11">Binds 1 Cu(+) ion.</text>
</comment>
<comment type="similarity">
    <text evidence="1 11">Belongs to the multicopper oxidase family.</text>
</comment>